<feature type="compositionally biased region" description="Polar residues" evidence="8">
    <location>
        <begin position="1014"/>
        <end position="1027"/>
    </location>
</feature>
<dbReference type="GO" id="GO:0044380">
    <property type="term" value="P:protein localization to cytoskeleton"/>
    <property type="evidence" value="ECO:0007669"/>
    <property type="project" value="TreeGrafter"/>
</dbReference>
<evidence type="ECO:0000256" key="7">
    <source>
        <dbReference type="PROSITE-ProRule" id="PRU00235"/>
    </source>
</evidence>
<evidence type="ECO:0000256" key="8">
    <source>
        <dbReference type="SAM" id="MobiDB-lite"/>
    </source>
</evidence>
<keyword evidence="4" id="KW-0808">Transferase</keyword>
<keyword evidence="5 6" id="KW-0833">Ubl conjugation pathway</keyword>
<dbReference type="SUPFAM" id="SSF56024">
    <property type="entry name" value="Phospholipase D/nuclease"/>
    <property type="match status" value="1"/>
</dbReference>
<proteinExistence type="inferred from homology"/>
<feature type="compositionally biased region" description="Basic and acidic residues" evidence="8">
    <location>
        <begin position="1777"/>
        <end position="1792"/>
    </location>
</feature>
<dbReference type="InterPro" id="IPR035983">
    <property type="entry name" value="Hect_E3_ubiquitin_ligase"/>
</dbReference>
<feature type="compositionally biased region" description="Polar residues" evidence="8">
    <location>
        <begin position="1717"/>
        <end position="1740"/>
    </location>
</feature>
<protein>
    <submittedName>
        <fullName evidence="10">Putative E3 ubiquitin-protein ligase HERC4</fullName>
    </submittedName>
</protein>
<dbReference type="SUPFAM" id="SSF56204">
    <property type="entry name" value="Hect, E3 ligase catalytic domain"/>
    <property type="match status" value="1"/>
</dbReference>
<feature type="compositionally biased region" description="Basic and acidic residues" evidence="8">
    <location>
        <begin position="884"/>
        <end position="893"/>
    </location>
</feature>
<dbReference type="InterPro" id="IPR000408">
    <property type="entry name" value="Reg_chr_condens"/>
</dbReference>
<organism evidence="10 11">
    <name type="scientific">Collichthys lucidus</name>
    <name type="common">Big head croaker</name>
    <name type="synonym">Sciaena lucida</name>
    <dbReference type="NCBI Taxonomy" id="240159"/>
    <lineage>
        <taxon>Eukaryota</taxon>
        <taxon>Metazoa</taxon>
        <taxon>Chordata</taxon>
        <taxon>Craniata</taxon>
        <taxon>Vertebrata</taxon>
        <taxon>Euteleostomi</taxon>
        <taxon>Actinopterygii</taxon>
        <taxon>Neopterygii</taxon>
        <taxon>Teleostei</taxon>
        <taxon>Neoteleostei</taxon>
        <taxon>Acanthomorphata</taxon>
        <taxon>Eupercaria</taxon>
        <taxon>Sciaenidae</taxon>
        <taxon>Collichthys</taxon>
    </lineage>
</organism>
<feature type="compositionally biased region" description="Basic and acidic residues" evidence="8">
    <location>
        <begin position="1286"/>
        <end position="1295"/>
    </location>
</feature>
<feature type="compositionally biased region" description="Polar residues" evidence="8">
    <location>
        <begin position="1576"/>
        <end position="1587"/>
    </location>
</feature>
<dbReference type="SUPFAM" id="SSF50985">
    <property type="entry name" value="RCC1/BLIP-II"/>
    <property type="match status" value="1"/>
</dbReference>
<keyword evidence="11" id="KW-1185">Reference proteome</keyword>
<evidence type="ECO:0000256" key="3">
    <source>
        <dbReference type="ARBA" id="ARBA00022490"/>
    </source>
</evidence>
<evidence type="ECO:0000313" key="10">
    <source>
        <dbReference type="EMBL" id="TKS85348.1"/>
    </source>
</evidence>
<keyword evidence="3" id="KW-0963">Cytoplasm</keyword>
<feature type="compositionally biased region" description="Low complexity" evidence="8">
    <location>
        <begin position="776"/>
        <end position="789"/>
    </location>
</feature>
<evidence type="ECO:0000256" key="1">
    <source>
        <dbReference type="ARBA" id="ARBA00004496"/>
    </source>
</evidence>
<dbReference type="InterPro" id="IPR009091">
    <property type="entry name" value="RCC1/BLIP-II"/>
</dbReference>
<feature type="compositionally biased region" description="Polar residues" evidence="8">
    <location>
        <begin position="868"/>
        <end position="878"/>
    </location>
</feature>
<dbReference type="GO" id="GO:0019901">
    <property type="term" value="F:protein kinase binding"/>
    <property type="evidence" value="ECO:0007669"/>
    <property type="project" value="TreeGrafter"/>
</dbReference>
<dbReference type="PANTHER" id="PTHR16181:SF16">
    <property type="entry name" value="FAMILY WITH SEQUENCE SIMILARITY 83 MEMBER HA"/>
    <property type="match status" value="1"/>
</dbReference>
<feature type="region of interest" description="Disordered" evidence="8">
    <location>
        <begin position="702"/>
        <end position="922"/>
    </location>
</feature>
<dbReference type="GO" id="GO:0045104">
    <property type="term" value="P:intermediate filament cytoskeleton organization"/>
    <property type="evidence" value="ECO:0007669"/>
    <property type="project" value="TreeGrafter"/>
</dbReference>
<evidence type="ECO:0000259" key="9">
    <source>
        <dbReference type="PROSITE" id="PS50237"/>
    </source>
</evidence>
<feature type="compositionally biased region" description="Polar residues" evidence="8">
    <location>
        <begin position="1161"/>
        <end position="1181"/>
    </location>
</feature>
<feature type="region of interest" description="Disordered" evidence="8">
    <location>
        <begin position="948"/>
        <end position="1740"/>
    </location>
</feature>
<feature type="compositionally biased region" description="Low complexity" evidence="8">
    <location>
        <begin position="727"/>
        <end position="742"/>
    </location>
</feature>
<comment type="caution">
    <text evidence="6">Lacks conserved residue(s) required for the propagation of feature annotation.</text>
</comment>
<dbReference type="FunFam" id="3.30.870.10:FF:000004">
    <property type="entry name" value="protein FAM83H isoform X2"/>
    <property type="match status" value="1"/>
</dbReference>
<dbReference type="InterPro" id="IPR000569">
    <property type="entry name" value="HECT_dom"/>
</dbReference>
<evidence type="ECO:0000256" key="6">
    <source>
        <dbReference type="PROSITE-ProRule" id="PRU00104"/>
    </source>
</evidence>
<dbReference type="CDD" id="cd00078">
    <property type="entry name" value="HECTc"/>
    <property type="match status" value="1"/>
</dbReference>
<dbReference type="Pfam" id="PF13540">
    <property type="entry name" value="RCC1_2"/>
    <property type="match status" value="1"/>
</dbReference>
<feature type="compositionally biased region" description="Polar residues" evidence="8">
    <location>
        <begin position="1226"/>
        <end position="1285"/>
    </location>
</feature>
<feature type="domain" description="HECT" evidence="9">
    <location>
        <begin position="2428"/>
        <end position="2471"/>
    </location>
</feature>
<gene>
    <name evidence="10" type="ORF">D9C73_019994</name>
</gene>
<dbReference type="InterPro" id="IPR050944">
    <property type="entry name" value="FAM83"/>
</dbReference>
<feature type="compositionally biased region" description="Basic and acidic residues" evidence="8">
    <location>
        <begin position="1597"/>
        <end position="1614"/>
    </location>
</feature>
<dbReference type="Gene3D" id="3.30.870.10">
    <property type="entry name" value="Endonuclease Chain A"/>
    <property type="match status" value="1"/>
</dbReference>
<name>A0A4U5VBU7_COLLU</name>
<feature type="compositionally biased region" description="Basic and acidic residues" evidence="8">
    <location>
        <begin position="953"/>
        <end position="965"/>
    </location>
</feature>
<dbReference type="PROSITE" id="PS00626">
    <property type="entry name" value="RCC1_2"/>
    <property type="match status" value="1"/>
</dbReference>
<feature type="compositionally biased region" description="Polar residues" evidence="8">
    <location>
        <begin position="1615"/>
        <end position="1634"/>
    </location>
</feature>
<accession>A0A4U5VBU7</accession>
<feature type="domain" description="HECT" evidence="9">
    <location>
        <begin position="2212"/>
        <end position="2423"/>
    </location>
</feature>
<feature type="region of interest" description="Disordered" evidence="8">
    <location>
        <begin position="571"/>
        <end position="590"/>
    </location>
</feature>
<dbReference type="InterPro" id="IPR012461">
    <property type="entry name" value="SACK1"/>
</dbReference>
<dbReference type="Gene3D" id="3.90.1750.10">
    <property type="entry name" value="Hect, E3 ligase catalytic domains"/>
    <property type="match status" value="1"/>
</dbReference>
<dbReference type="GO" id="GO:0005737">
    <property type="term" value="C:cytoplasm"/>
    <property type="evidence" value="ECO:0007669"/>
    <property type="project" value="UniProtKB-SubCell"/>
</dbReference>
<evidence type="ECO:0000256" key="2">
    <source>
        <dbReference type="ARBA" id="ARBA00006937"/>
    </source>
</evidence>
<feature type="compositionally biased region" description="Polar residues" evidence="8">
    <location>
        <begin position="1696"/>
        <end position="1705"/>
    </location>
</feature>
<dbReference type="STRING" id="240159.A0A4U5VBU7"/>
<feature type="compositionally biased region" description="Low complexity" evidence="8">
    <location>
        <begin position="1189"/>
        <end position="1200"/>
    </location>
</feature>
<dbReference type="GO" id="GO:0007165">
    <property type="term" value="P:signal transduction"/>
    <property type="evidence" value="ECO:0007669"/>
    <property type="project" value="TreeGrafter"/>
</dbReference>
<dbReference type="GO" id="GO:1990254">
    <property type="term" value="F:keratin filament binding"/>
    <property type="evidence" value="ECO:0007669"/>
    <property type="project" value="TreeGrafter"/>
</dbReference>
<feature type="compositionally biased region" description="Polar residues" evidence="8">
    <location>
        <begin position="702"/>
        <end position="712"/>
    </location>
</feature>
<dbReference type="GO" id="GO:0030335">
    <property type="term" value="P:positive regulation of cell migration"/>
    <property type="evidence" value="ECO:0007669"/>
    <property type="project" value="TreeGrafter"/>
</dbReference>
<dbReference type="Proteomes" id="UP000298787">
    <property type="component" value="Chromosome 17"/>
</dbReference>
<dbReference type="GO" id="GO:0004842">
    <property type="term" value="F:ubiquitin-protein transferase activity"/>
    <property type="evidence" value="ECO:0007669"/>
    <property type="project" value="InterPro"/>
</dbReference>
<dbReference type="FunFam" id="3.30.2160.10:FF:000004">
    <property type="entry name" value="probable E3 ubiquitin-protein ligase HERC4 isoform X1"/>
    <property type="match status" value="1"/>
</dbReference>
<feature type="compositionally biased region" description="Polar residues" evidence="8">
    <location>
        <begin position="1043"/>
        <end position="1072"/>
    </location>
</feature>
<sequence length="2471" mass="274024">MSARFYTIVYFKEKKPYKLIKPHDKRPWEIASHCVVFASKMYLGGYDVCPETHVADSIQNIPVCAVAAGCDSGYNTIELEKKWKDYSMARRSQCSSAGDNPLNPHYLPPHYREEYRLAIDALVEEDLEGYYQFLQRADVVDFLSSPEIQYIQESVQVPQLVSQPEPRFLETGADGSSDTYWPIHSDLDAPGLDLGWPQLHHLIGPTEVTTLVNPPEPDMPSIKEQARRLIKNAQQVIAIAMDMFTDVDIFHDILTAAMRNVAVYILLDNQNAHHFVNMVSNCRVDLQSIEFLRVRTVSGITYHCRSGKTFKGQMMDRFLLTDCRAVLSGNYSFMWSFEKLHRAMAHLFLGQLVSTFDEEFRILFAQSEPLIIENVLPPIEDCNPLQKRQYSSDRTALYRDSRKFLSSEPAHPEEWARHPYDDRMEMDWRMMPLKRQEPVYGPPDMYGRFPPQQSRLDPSFDQAPPRMHMMENPAFKRHSYAEGVHGRHSLPFLPQQGMPEPEIQGRQYHRGHQPYPAPGKEADHSAYDKFWNQDFLLADQYSEPGLPQEMEPPHNFDPVLNYLSSTRNVDFDQGSEKLPPAADLPFSSSHSKRLNVGQPYICQTSPTPSNPTEQKQFFQEPNIDRKDPLVKRGLRDWRISSYLSAYDNPGDEGLPLAPPNVSAPFEEPNPVQQTAPGIDLSVPIIPNVREFKIPTIPRASQMPSYAKTTAQEQLKKMPDEPTAVAAETKTTPTPSEESSSTNEGEKMEEAEQKEPKTAVLHREESFRRKYNVAVPRSSRLRSSLIFSSLDQQNASQDTKATTGQQDEESDKNESEQTKLPFVLGQRRSIAREPFEWSRYMKSAPFDNSATDSSKPDDGNRKGDDKNSSTDANSKSISENPGVKESLKPTDEGQAKSSPSVPQAKPSEAELPKTDQPVKPPKSLLTSELYVDMSDPDSRLMFFKELAAKRKAAKAAEAEKSKEKVPMKPPAKPKSNTTVKKEEPVPQEITEMMTNTTTSKDLSEKIATAEDPGKTVSTEACKSVSLSLDASDKTDKENTHVKNDYNTTQSCEEQTSVSTDSQKIELKNSQSAKTLHVSVQPEAHQSELPDGPTLLNPAVRKSSPSHPPTPTNATPSDVSSFAKGTDESETICLDSTSEESSSQTHSLVEVPPASAFAALDSKTPNLESVQSETNISSPPTSEQHTKLELSASNPSVQSSPSDHILTDSGSQINLNPPPPNSTPFSTQVDAISSDATPQDSGSTQTSSLLFPSAQETVSLLAQSVEETSQKSTDSSVSQTESESTKANLDHVSHLKLSETSSAVESAHVESDISSEKCGAGSEPNTSSLQSPKKADSEESCAPTPSEKNAPESASVVESAHVESDISSEKCGAGSEPNTSSLQSPKKADSEESCAPTPSEKNAPESASAVESAHVESDISSEKCGAGSEPNTSLLQSPKKADSEESCAPTPSEKNAPESENNSLQVVGEESEVIGPSKDVKVESTPPSLSHSLPEACLPNVADLESKSSSDRNEIIIPTPCPSGRPLEGSPAETSPPVHPDTTPNASQAETTSSPQDAPKHMTPPTELDLTGPITPSPAETVSCFSHLTESVGEVSSPEAEKTLCLDTHSPPEHVTTDSNETSMPPSTEACNPTEPTSKDPTEPDLSCEPPEPAISENHPSEPPVSVENSNVDSQNDVSQEPKMSNSSESSCSEKTNDQISQNNSSEMPEIPSDEVVPTSPQSKQLKSSHSRYQSSTANVISSSNLRDDTKLLLGQISANSQNRNDAAKESPVTDDEKEDKADKNGKRDKERGIRSLSRGQPKSNEERDKLLQRIQSMRKERKVYSRFELGMGGIDEEIVVEPRRCEFFHGKQVCDVGCGHRHTAFLLEDGTVYTCGCNDLGQLGHEKSRKKPVLLSLETSEQLVLLILQEGGVFTFGAGGYGQLGHNSTNHEINPRKVFELMGNVVTQISCGSHPDHYSTSSKCSGVDMNTARLLFHRVVQQDHPEVTQQIAASMEKHLIPRLSNSPPDIEALRLYLTLPECPLFSDRNNYVTITIPFAKLLLNMKEAPLKILGNWWSTLEPTVFQRLVELYKEVVVYLLQMHKMGIPSVEQRIFTCFLDTSLRLLEILHMVSERAGHIIQYDKFYIHELDDLIDIRNDYVTWIQRQMYPMGHDGGVTLCRYPFVFDAQAKTTLLQTDAVIQMQWNLSTRASSSSSGGKISLETPMEVLRKSKNVDYKKPLKVIFVGEEAVDAGGVRKEFFLLIMKELLDPKYGMFRYYEESRLIWFSNKTFEDIDLFNLIGVICGLAIYNITIVELHFPVALYKKLLKRKPTLDDLKELMPDVGRSLQLLLDYTEDDLEDTFCLNFTITEENYGATEVLELVPNGEDINVNKSNRQDFVNAYVDYVFNTSVAPLFECFYAGFHKVCGSDRIPILGMKSLKLVIQPTSGGEHYLPVAHTCFNLLDLPKYTSIETLREKLLQAIDHNQGFNLA</sequence>
<feature type="active site" description="Glycyl thioester intermediate" evidence="6">
    <location>
        <position position="2439"/>
    </location>
</feature>
<dbReference type="PANTHER" id="PTHR16181">
    <property type="entry name" value="PROTEIN FAM83A-RELATED"/>
    <property type="match status" value="1"/>
</dbReference>
<feature type="region of interest" description="Disordered" evidence="8">
    <location>
        <begin position="1756"/>
        <end position="1807"/>
    </location>
</feature>
<feature type="compositionally biased region" description="Basic and acidic residues" evidence="8">
    <location>
        <begin position="1000"/>
        <end position="1012"/>
    </location>
</feature>
<dbReference type="EMBL" id="CM014094">
    <property type="protein sequence ID" value="TKS85348.1"/>
    <property type="molecule type" value="Genomic_DNA"/>
</dbReference>
<feature type="repeat" description="RCC1" evidence="7">
    <location>
        <begin position="1910"/>
        <end position="1961"/>
    </location>
</feature>
<dbReference type="Gene3D" id="2.130.10.30">
    <property type="entry name" value="Regulator of chromosome condensation 1/beta-lactamase-inhibitor protein II"/>
    <property type="match status" value="1"/>
</dbReference>
<feature type="compositionally biased region" description="Polar residues" evidence="8">
    <location>
        <begin position="1540"/>
        <end position="1554"/>
    </location>
</feature>
<evidence type="ECO:0000313" key="11">
    <source>
        <dbReference type="Proteomes" id="UP000298787"/>
    </source>
</evidence>
<dbReference type="PROSITE" id="PS50012">
    <property type="entry name" value="RCC1_3"/>
    <property type="match status" value="1"/>
</dbReference>
<feature type="compositionally biased region" description="Basic and acidic residues" evidence="8">
    <location>
        <begin position="1502"/>
        <end position="1512"/>
    </location>
</feature>
<dbReference type="Pfam" id="PF00632">
    <property type="entry name" value="HECT"/>
    <property type="match status" value="1"/>
</dbReference>
<dbReference type="PROSITE" id="PS50237">
    <property type="entry name" value="HECT"/>
    <property type="match status" value="2"/>
</dbReference>
<dbReference type="Pfam" id="PF00415">
    <property type="entry name" value="RCC1"/>
    <property type="match status" value="1"/>
</dbReference>
<comment type="subcellular location">
    <subcellularLocation>
        <location evidence="1">Cytoplasm</location>
    </subcellularLocation>
</comment>
<comment type="similarity">
    <text evidence="2">Belongs to the FAM83 family.</text>
</comment>
<evidence type="ECO:0000256" key="5">
    <source>
        <dbReference type="ARBA" id="ARBA00022786"/>
    </source>
</evidence>
<evidence type="ECO:0000256" key="4">
    <source>
        <dbReference type="ARBA" id="ARBA00022679"/>
    </source>
</evidence>
<feature type="compositionally biased region" description="Basic and acidic residues" evidence="8">
    <location>
        <begin position="1029"/>
        <end position="1042"/>
    </location>
</feature>
<dbReference type="Pfam" id="PF07894">
    <property type="entry name" value="SACK1"/>
    <property type="match status" value="1"/>
</dbReference>
<dbReference type="Gene3D" id="3.30.2160.10">
    <property type="entry name" value="Hect, E3 ligase catalytic domain"/>
    <property type="match status" value="1"/>
</dbReference>
<feature type="compositionally biased region" description="Basic and acidic residues" evidence="8">
    <location>
        <begin position="853"/>
        <end position="867"/>
    </location>
</feature>
<feature type="compositionally biased region" description="Low complexity" evidence="8">
    <location>
        <begin position="1677"/>
        <end position="1692"/>
    </location>
</feature>
<feature type="compositionally biased region" description="Polar residues" evidence="8">
    <location>
        <begin position="790"/>
        <end position="804"/>
    </location>
</feature>
<reference evidence="10 11" key="1">
    <citation type="submission" date="2019-01" db="EMBL/GenBank/DDBJ databases">
        <title>Genome Assembly of Collichthys lucidus.</title>
        <authorList>
            <person name="Cai M."/>
            <person name="Xiao S."/>
        </authorList>
    </citation>
    <scope>NUCLEOTIDE SEQUENCE [LARGE SCALE GENOMIC DNA]</scope>
    <source>
        <strain evidence="10">JT15FE1705JMU</strain>
        <tissue evidence="10">Muscle</tissue>
    </source>
</reference>
<feature type="compositionally biased region" description="Polar residues" evidence="8">
    <location>
        <begin position="1665"/>
        <end position="1676"/>
    </location>
</feature>
<dbReference type="SMART" id="SM00119">
    <property type="entry name" value="HECTc"/>
    <property type="match status" value="1"/>
</dbReference>
<feature type="compositionally biased region" description="Basic and acidic residues" evidence="8">
    <location>
        <begin position="743"/>
        <end position="767"/>
    </location>
</feature>
<dbReference type="GO" id="GO:0045095">
    <property type="term" value="C:keratin filament"/>
    <property type="evidence" value="ECO:0007669"/>
    <property type="project" value="TreeGrafter"/>
</dbReference>